<proteinExistence type="predicted"/>
<dbReference type="EMBL" id="GG692436">
    <property type="protein sequence ID" value="EER37161.1"/>
    <property type="molecule type" value="Genomic_DNA"/>
</dbReference>
<sequence>MFPPNKSPGPVSLGTATSESAKEMILDEAVTGFIMIQQQPCTFMETLQNFMNAIKVTNNLSAGLRTRSEASALRWLREKQSFASETYPPDLQFFAVWDVKSAVGKPFHLECHYPVACPMPNSKE</sequence>
<dbReference type="AlphaFoldDB" id="C6HRM7"/>
<name>C6HRM7_AJECH</name>
<dbReference type="HOGENOM" id="CLU_2003268_0_0_1"/>
<protein>
    <submittedName>
        <fullName evidence="1">Uncharacterized protein</fullName>
    </submittedName>
</protein>
<evidence type="ECO:0000313" key="2">
    <source>
        <dbReference type="Proteomes" id="UP000002624"/>
    </source>
</evidence>
<evidence type="ECO:0000313" key="1">
    <source>
        <dbReference type="EMBL" id="EER37161.1"/>
    </source>
</evidence>
<organism evidence="1 2">
    <name type="scientific">Ajellomyces capsulatus (strain H143)</name>
    <name type="common">Darling's disease fungus</name>
    <name type="synonym">Histoplasma capsulatum</name>
    <dbReference type="NCBI Taxonomy" id="544712"/>
    <lineage>
        <taxon>Eukaryota</taxon>
        <taxon>Fungi</taxon>
        <taxon>Dikarya</taxon>
        <taxon>Ascomycota</taxon>
        <taxon>Pezizomycotina</taxon>
        <taxon>Eurotiomycetes</taxon>
        <taxon>Eurotiomycetidae</taxon>
        <taxon>Onygenales</taxon>
        <taxon>Ajellomycetaceae</taxon>
        <taxon>Histoplasma</taxon>
    </lineage>
</organism>
<accession>C6HRM7</accession>
<gene>
    <name evidence="1" type="ORF">HCDG_08612</name>
</gene>
<dbReference type="Proteomes" id="UP000002624">
    <property type="component" value="Unassembled WGS sequence"/>
</dbReference>
<reference evidence="2" key="1">
    <citation type="submission" date="2009-05" db="EMBL/GenBank/DDBJ databases">
        <title>The genome sequence of Ajellomyces capsulatus strain H143.</title>
        <authorList>
            <person name="Champion M."/>
            <person name="Cuomo C.A."/>
            <person name="Ma L.-J."/>
            <person name="Henn M.R."/>
            <person name="Sil A."/>
            <person name="Goldman B."/>
            <person name="Young S.K."/>
            <person name="Kodira C.D."/>
            <person name="Zeng Q."/>
            <person name="Koehrsen M."/>
            <person name="Alvarado L."/>
            <person name="Berlin A.M."/>
            <person name="Borenstein D."/>
            <person name="Chen Z."/>
            <person name="Engels R."/>
            <person name="Freedman E."/>
            <person name="Gellesch M."/>
            <person name="Goldberg J."/>
            <person name="Griggs A."/>
            <person name="Gujja S."/>
            <person name="Heiman D.I."/>
            <person name="Hepburn T.A."/>
            <person name="Howarth C."/>
            <person name="Jen D."/>
            <person name="Larson L."/>
            <person name="Lewis B."/>
            <person name="Mehta T."/>
            <person name="Park D."/>
            <person name="Pearson M."/>
            <person name="Roberts A."/>
            <person name="Saif S."/>
            <person name="Shea T.D."/>
            <person name="Shenoy N."/>
            <person name="Sisk P."/>
            <person name="Stolte C."/>
            <person name="Sykes S."/>
            <person name="Walk T."/>
            <person name="White J."/>
            <person name="Yandava C."/>
            <person name="Klein B."/>
            <person name="McEwen J.G."/>
            <person name="Puccia R."/>
            <person name="Goldman G.H."/>
            <person name="Felipe M.S."/>
            <person name="Nino-Vega G."/>
            <person name="San-Blas G."/>
            <person name="Taylor J.W."/>
            <person name="Mendoza L."/>
            <person name="Galagan J.E."/>
            <person name="Nusbaum C."/>
            <person name="Birren B.W."/>
        </authorList>
    </citation>
    <scope>NUCLEOTIDE SEQUENCE [LARGE SCALE GENOMIC DNA]</scope>
    <source>
        <strain evidence="2">H143</strain>
    </source>
</reference>
<dbReference type="OrthoDB" id="4177004at2759"/>
<dbReference type="VEuPathDB" id="FungiDB:HCDG_08612"/>